<dbReference type="EMBL" id="BARU01041174">
    <property type="protein sequence ID" value="GAH85623.1"/>
    <property type="molecule type" value="Genomic_DNA"/>
</dbReference>
<organism evidence="1">
    <name type="scientific">marine sediment metagenome</name>
    <dbReference type="NCBI Taxonomy" id="412755"/>
    <lineage>
        <taxon>unclassified sequences</taxon>
        <taxon>metagenomes</taxon>
        <taxon>ecological metagenomes</taxon>
    </lineage>
</organism>
<gene>
    <name evidence="1" type="ORF">S03H2_63527</name>
</gene>
<protein>
    <submittedName>
        <fullName evidence="1">Uncharacterized protein</fullName>
    </submittedName>
</protein>
<name>X1KUH2_9ZZZZ</name>
<comment type="caution">
    <text evidence="1">The sequence shown here is derived from an EMBL/GenBank/DDBJ whole genome shotgun (WGS) entry which is preliminary data.</text>
</comment>
<sequence length="184" mass="20860">MEKEKLVEWAKEVQCSGWVEYYDCMVLSYDFGGFIGAPDCRSLADSLAPRTQASIALSGGLRDRNQNAWLAGFPPALKVYGFEKQFEVSVMATDGIEAFYDEVSQQQEICLPKDLEPDVYEVEVKWNGRRVSARVFRIISWDNIQENPYPEELINSQHISTAGIRLFGPIIIDDKNNAREVDNA</sequence>
<dbReference type="AlphaFoldDB" id="X1KUH2"/>
<evidence type="ECO:0000313" key="1">
    <source>
        <dbReference type="EMBL" id="GAH85623.1"/>
    </source>
</evidence>
<accession>X1KUH2</accession>
<proteinExistence type="predicted"/>
<reference evidence="1" key="1">
    <citation type="journal article" date="2014" name="Front. Microbiol.">
        <title>High frequency of phylogenetically diverse reductive dehalogenase-homologous genes in deep subseafloor sedimentary metagenomes.</title>
        <authorList>
            <person name="Kawai M."/>
            <person name="Futagami T."/>
            <person name="Toyoda A."/>
            <person name="Takaki Y."/>
            <person name="Nishi S."/>
            <person name="Hori S."/>
            <person name="Arai W."/>
            <person name="Tsubouchi T."/>
            <person name="Morono Y."/>
            <person name="Uchiyama I."/>
            <person name="Ito T."/>
            <person name="Fujiyama A."/>
            <person name="Inagaki F."/>
            <person name="Takami H."/>
        </authorList>
    </citation>
    <scope>NUCLEOTIDE SEQUENCE</scope>
    <source>
        <strain evidence="1">Expedition CK06-06</strain>
    </source>
</reference>